<dbReference type="PROSITE" id="PS00600">
    <property type="entry name" value="AA_TRANSFER_CLASS_3"/>
    <property type="match status" value="1"/>
</dbReference>
<dbReference type="GO" id="GO:0006782">
    <property type="term" value="P:protoporphyrinogen IX biosynthetic process"/>
    <property type="evidence" value="ECO:0007669"/>
    <property type="project" value="UniProtKB-UniRule"/>
</dbReference>
<name>A0A517MV55_9BACT</name>
<comment type="catalytic activity">
    <reaction evidence="7">
        <text>(S)-4-amino-5-oxopentanoate = 5-aminolevulinate</text>
        <dbReference type="Rhea" id="RHEA:14265"/>
        <dbReference type="ChEBI" id="CHEBI:57501"/>
        <dbReference type="ChEBI" id="CHEBI:356416"/>
        <dbReference type="EC" id="5.4.3.8"/>
    </reaction>
</comment>
<dbReference type="InterPro" id="IPR015422">
    <property type="entry name" value="PyrdxlP-dep_Trfase_small"/>
</dbReference>
<dbReference type="CDD" id="cd00610">
    <property type="entry name" value="OAT_like"/>
    <property type="match status" value="1"/>
</dbReference>
<evidence type="ECO:0000256" key="4">
    <source>
        <dbReference type="ARBA" id="ARBA00022898"/>
    </source>
</evidence>
<keyword evidence="7" id="KW-0963">Cytoplasm</keyword>
<keyword evidence="4 7" id="KW-0663">Pyridoxal phosphate</keyword>
<dbReference type="HAMAP" id="MF_00375">
    <property type="entry name" value="HemL_aminotrans_3"/>
    <property type="match status" value="1"/>
</dbReference>
<dbReference type="PANTHER" id="PTHR43713">
    <property type="entry name" value="GLUTAMATE-1-SEMIALDEHYDE 2,1-AMINOMUTASE"/>
    <property type="match status" value="1"/>
</dbReference>
<comment type="pathway">
    <text evidence="2">Porphyrin-containing compound metabolism; protoporphyrin-IX biosynthesis; 5-aminolevulinate from L-glutamyl-tRNA(Glu): step 2/2.</text>
</comment>
<comment type="subunit">
    <text evidence="7">Homodimer.</text>
</comment>
<evidence type="ECO:0000256" key="6">
    <source>
        <dbReference type="ARBA" id="ARBA00023244"/>
    </source>
</evidence>
<evidence type="ECO:0000256" key="1">
    <source>
        <dbReference type="ARBA" id="ARBA00001933"/>
    </source>
</evidence>
<dbReference type="RefSeq" id="WP_145060003.1">
    <property type="nucleotide sequence ID" value="NZ_CP036263.1"/>
</dbReference>
<evidence type="ECO:0000256" key="3">
    <source>
        <dbReference type="ARBA" id="ARBA00008981"/>
    </source>
</evidence>
<keyword evidence="6 7" id="KW-0627">Porphyrin biosynthesis</keyword>
<feature type="modified residue" description="N6-(pyridoxal phosphate)lysine" evidence="7">
    <location>
        <position position="273"/>
    </location>
</feature>
<accession>A0A517MV55</accession>
<dbReference type="InterPro" id="IPR049704">
    <property type="entry name" value="Aminotrans_3_PPA_site"/>
</dbReference>
<dbReference type="EC" id="5.4.3.8" evidence="7"/>
<keyword evidence="5 7" id="KW-0413">Isomerase</keyword>
<protein>
    <recommendedName>
        <fullName evidence="7">Glutamate-1-semialdehyde 2,1-aminomutase</fullName>
        <shortName evidence="7">GSA</shortName>
        <ecNumber evidence="7">5.4.3.8</ecNumber>
    </recommendedName>
    <alternativeName>
        <fullName evidence="7">Glutamate-1-semialdehyde aminotransferase</fullName>
        <shortName evidence="7">GSA-AT</shortName>
    </alternativeName>
</protein>
<dbReference type="Proteomes" id="UP000319852">
    <property type="component" value="Chromosome"/>
</dbReference>
<reference evidence="8 9" key="1">
    <citation type="submission" date="2019-02" db="EMBL/GenBank/DDBJ databases">
        <title>Deep-cultivation of Planctomycetes and their phenomic and genomic characterization uncovers novel biology.</title>
        <authorList>
            <person name="Wiegand S."/>
            <person name="Jogler M."/>
            <person name="Boedeker C."/>
            <person name="Pinto D."/>
            <person name="Vollmers J."/>
            <person name="Rivas-Marin E."/>
            <person name="Kohn T."/>
            <person name="Peeters S.H."/>
            <person name="Heuer A."/>
            <person name="Rast P."/>
            <person name="Oberbeckmann S."/>
            <person name="Bunk B."/>
            <person name="Jeske O."/>
            <person name="Meyerdierks A."/>
            <person name="Storesund J.E."/>
            <person name="Kallscheuer N."/>
            <person name="Luecker S."/>
            <person name="Lage O.M."/>
            <person name="Pohl T."/>
            <person name="Merkel B.J."/>
            <person name="Hornburger P."/>
            <person name="Mueller R.-W."/>
            <person name="Bruemmer F."/>
            <person name="Labrenz M."/>
            <person name="Spormann A.M."/>
            <person name="Op den Camp H."/>
            <person name="Overmann J."/>
            <person name="Amann R."/>
            <person name="Jetten M.S.M."/>
            <person name="Mascher T."/>
            <person name="Medema M.H."/>
            <person name="Devos D.P."/>
            <person name="Kaster A.-K."/>
            <person name="Ovreas L."/>
            <person name="Rohde M."/>
            <person name="Galperin M.Y."/>
            <person name="Jogler C."/>
        </authorList>
    </citation>
    <scope>NUCLEOTIDE SEQUENCE [LARGE SCALE GENOMIC DNA]</scope>
    <source>
        <strain evidence="8 9">HG15A2</strain>
    </source>
</reference>
<dbReference type="PANTHER" id="PTHR43713:SF3">
    <property type="entry name" value="GLUTAMATE-1-SEMIALDEHYDE 2,1-AMINOMUTASE 1, CHLOROPLASTIC-RELATED"/>
    <property type="match status" value="1"/>
</dbReference>
<evidence type="ECO:0000256" key="7">
    <source>
        <dbReference type="HAMAP-Rule" id="MF_00375"/>
    </source>
</evidence>
<dbReference type="OrthoDB" id="9816013at2"/>
<evidence type="ECO:0000256" key="5">
    <source>
        <dbReference type="ARBA" id="ARBA00023235"/>
    </source>
</evidence>
<gene>
    <name evidence="7 8" type="primary">hemL</name>
    <name evidence="8" type="ORF">HG15A2_20460</name>
</gene>
<proteinExistence type="inferred from homology"/>
<dbReference type="GO" id="GO:0030170">
    <property type="term" value="F:pyridoxal phosphate binding"/>
    <property type="evidence" value="ECO:0007669"/>
    <property type="project" value="InterPro"/>
</dbReference>
<dbReference type="NCBIfam" id="NF000818">
    <property type="entry name" value="PRK00062.1"/>
    <property type="match status" value="1"/>
</dbReference>
<keyword evidence="9" id="KW-1185">Reference proteome</keyword>
<evidence type="ECO:0000256" key="2">
    <source>
        <dbReference type="ARBA" id="ARBA00004819"/>
    </source>
</evidence>
<dbReference type="AlphaFoldDB" id="A0A517MV55"/>
<dbReference type="KEGG" id="amob:HG15A2_20460"/>
<dbReference type="SUPFAM" id="SSF53383">
    <property type="entry name" value="PLP-dependent transferases"/>
    <property type="match status" value="1"/>
</dbReference>
<dbReference type="EMBL" id="CP036263">
    <property type="protein sequence ID" value="QDS98762.1"/>
    <property type="molecule type" value="Genomic_DNA"/>
</dbReference>
<dbReference type="InterPro" id="IPR005814">
    <property type="entry name" value="Aminotrans_3"/>
</dbReference>
<dbReference type="NCBIfam" id="TIGR00713">
    <property type="entry name" value="hemL"/>
    <property type="match status" value="1"/>
</dbReference>
<dbReference type="GO" id="GO:0005737">
    <property type="term" value="C:cytoplasm"/>
    <property type="evidence" value="ECO:0007669"/>
    <property type="project" value="UniProtKB-SubCell"/>
</dbReference>
<dbReference type="Pfam" id="PF00202">
    <property type="entry name" value="Aminotran_3"/>
    <property type="match status" value="1"/>
</dbReference>
<dbReference type="InterPro" id="IPR015424">
    <property type="entry name" value="PyrdxlP-dep_Trfase"/>
</dbReference>
<dbReference type="Gene3D" id="3.40.640.10">
    <property type="entry name" value="Type I PLP-dependent aspartate aminotransferase-like (Major domain)"/>
    <property type="match status" value="1"/>
</dbReference>
<dbReference type="GO" id="GO:0042286">
    <property type="term" value="F:glutamate-1-semialdehyde 2,1-aminomutase activity"/>
    <property type="evidence" value="ECO:0007669"/>
    <property type="project" value="UniProtKB-UniRule"/>
</dbReference>
<dbReference type="InterPro" id="IPR004639">
    <property type="entry name" value="4pyrrol_synth_GluAld_NH2Trfase"/>
</dbReference>
<dbReference type="GO" id="GO:0008483">
    <property type="term" value="F:transaminase activity"/>
    <property type="evidence" value="ECO:0007669"/>
    <property type="project" value="InterPro"/>
</dbReference>
<comment type="similarity">
    <text evidence="3 7">Belongs to the class-III pyridoxal-phosphate-dependent aminotransferase family. HemL subfamily.</text>
</comment>
<dbReference type="InterPro" id="IPR015421">
    <property type="entry name" value="PyrdxlP-dep_Trfase_major"/>
</dbReference>
<sequence>MNSPLITNHKNSKAQFERAQHLMPGGVNSPARAFGAVGGTPLFIERGNGSSIYDVDGNCYLDYIGSWGPMILGHRHPEVIAALEQSLATGTSFGAPTEAESLIAEQIIDAVASIEKVRLVNSGTEATMSAVRLARGFTGRDLIVKFAGNYHGHVDSLLVSAGSSAATLGVPNSPGITAGASKDTLVREYNDVAGLEQAFAEHGPQIAGVILEPVVGNMGVVTPTDAFCKALNSLTKQHGALLICDEVMTGFRVAFGGAQSLFGLQPDLTTLGKIVGGGLPVGAYGGREEVMNYVLPAGEVFQAGTLSGNPLATAAGSATLRLLKEQPPYEQLEQSGAKLEAGLHEAANKHDIPHTIARVGSMMTLFFNDLDVGDWSAASQSNTERYAKYFWGMIERGVYLPCSQYEALFISTAHSDDDLQHTIDAAEEVFAIL</sequence>
<dbReference type="Gene3D" id="3.90.1150.10">
    <property type="entry name" value="Aspartate Aminotransferase, domain 1"/>
    <property type="match status" value="1"/>
</dbReference>
<comment type="subcellular location">
    <subcellularLocation>
        <location evidence="7">Cytoplasm</location>
    </subcellularLocation>
</comment>
<comment type="cofactor">
    <cofactor evidence="1 7">
        <name>pyridoxal 5'-phosphate</name>
        <dbReference type="ChEBI" id="CHEBI:597326"/>
    </cofactor>
</comment>
<evidence type="ECO:0000313" key="9">
    <source>
        <dbReference type="Proteomes" id="UP000319852"/>
    </source>
</evidence>
<organism evidence="8 9">
    <name type="scientific">Adhaeretor mobilis</name>
    <dbReference type="NCBI Taxonomy" id="1930276"/>
    <lineage>
        <taxon>Bacteria</taxon>
        <taxon>Pseudomonadati</taxon>
        <taxon>Planctomycetota</taxon>
        <taxon>Planctomycetia</taxon>
        <taxon>Pirellulales</taxon>
        <taxon>Lacipirellulaceae</taxon>
        <taxon>Adhaeretor</taxon>
    </lineage>
</organism>
<evidence type="ECO:0000313" key="8">
    <source>
        <dbReference type="EMBL" id="QDS98762.1"/>
    </source>
</evidence>
<dbReference type="UniPathway" id="UPA00251">
    <property type="reaction ID" value="UER00317"/>
</dbReference>
<dbReference type="FunFam" id="3.40.640.10:FF:000021">
    <property type="entry name" value="Glutamate-1-semialdehyde 2,1-aminomutase"/>
    <property type="match status" value="1"/>
</dbReference>